<dbReference type="EMBL" id="JBHUME010000015">
    <property type="protein sequence ID" value="MFD2614938.1"/>
    <property type="molecule type" value="Genomic_DNA"/>
</dbReference>
<sequence length="340" mass="39647">MIRSGVPEPRIDFAPKHYICRRADGELTLDGRIDKPFWEKADWTDTFVDIEGDLRPLPPKRTRVKMLWDDRYFYFAAELMEDQIWATLTERDSVIFYDNDFEIFIDPDGDSHQYYEFEINALNTVWDLLLVKPYRDGGPPVNGWDIGGLKTAVHIDGKLNVPGADNRKWTIEVAMPWTSLGECASAGRPPVAGEFWRVNFSRVEWRTEVHNGKYRKVVNPASGKPYPEDNWVWSPMGIVNMHYPELWGYVVFADQDGPDTFELPPDELVKWELRKLYYRQRNYYEAHGRFTREAEKLMGDESWSIQPTIETTSRSFLLSAPSVDGTATIYIREDGKLWKE</sequence>
<dbReference type="PANTHER" id="PTHR35532">
    <property type="entry name" value="SIMILAR TO POLYHYDROXYALKANOATE DEPOLYMERASE"/>
    <property type="match status" value="1"/>
</dbReference>
<feature type="domain" description="Carbohydrate-binding" evidence="1">
    <location>
        <begin position="29"/>
        <end position="127"/>
    </location>
</feature>
<gene>
    <name evidence="2" type="ORF">ACFSUF_21210</name>
</gene>
<dbReference type="Pfam" id="PF06452">
    <property type="entry name" value="CBM9_1"/>
    <property type="match status" value="1"/>
</dbReference>
<dbReference type="PANTHER" id="PTHR35532:SF5">
    <property type="entry name" value="CARBOHYDRATE-BINDING DOMAIN-CONTAINING PROTEIN"/>
    <property type="match status" value="1"/>
</dbReference>
<evidence type="ECO:0000313" key="3">
    <source>
        <dbReference type="Proteomes" id="UP001597541"/>
    </source>
</evidence>
<dbReference type="RefSeq" id="WP_377606342.1">
    <property type="nucleotide sequence ID" value="NZ_JBHUME010000015.1"/>
</dbReference>
<reference evidence="3" key="1">
    <citation type="journal article" date="2019" name="Int. J. Syst. Evol. Microbiol.">
        <title>The Global Catalogue of Microorganisms (GCM) 10K type strain sequencing project: providing services to taxonomists for standard genome sequencing and annotation.</title>
        <authorList>
            <consortium name="The Broad Institute Genomics Platform"/>
            <consortium name="The Broad Institute Genome Sequencing Center for Infectious Disease"/>
            <person name="Wu L."/>
            <person name="Ma J."/>
        </authorList>
    </citation>
    <scope>NUCLEOTIDE SEQUENCE [LARGE SCALE GENOMIC DNA]</scope>
    <source>
        <strain evidence="3">KCTC 3950</strain>
    </source>
</reference>
<organism evidence="2 3">
    <name type="scientific">Paenibacillus gansuensis</name>
    <dbReference type="NCBI Taxonomy" id="306542"/>
    <lineage>
        <taxon>Bacteria</taxon>
        <taxon>Bacillati</taxon>
        <taxon>Bacillota</taxon>
        <taxon>Bacilli</taxon>
        <taxon>Bacillales</taxon>
        <taxon>Paenibacillaceae</taxon>
        <taxon>Paenibacillus</taxon>
    </lineage>
</organism>
<keyword evidence="3" id="KW-1185">Reference proteome</keyword>
<evidence type="ECO:0000313" key="2">
    <source>
        <dbReference type="EMBL" id="MFD2614938.1"/>
    </source>
</evidence>
<dbReference type="SUPFAM" id="SSF49344">
    <property type="entry name" value="CBD9-like"/>
    <property type="match status" value="1"/>
</dbReference>
<dbReference type="InterPro" id="IPR010502">
    <property type="entry name" value="Carb-bd_dom_fam9"/>
</dbReference>
<evidence type="ECO:0000259" key="1">
    <source>
        <dbReference type="Pfam" id="PF06452"/>
    </source>
</evidence>
<proteinExistence type="predicted"/>
<accession>A0ABW5PJW5</accession>
<name>A0ABW5PJW5_9BACL</name>
<protein>
    <submittedName>
        <fullName evidence="2">Carbohydrate-binding family 9-like protein</fullName>
    </submittedName>
</protein>
<dbReference type="Gene3D" id="2.60.40.1190">
    <property type="match status" value="1"/>
</dbReference>
<dbReference type="CDD" id="cd09620">
    <property type="entry name" value="CBM9_like_3"/>
    <property type="match status" value="1"/>
</dbReference>
<dbReference type="Proteomes" id="UP001597541">
    <property type="component" value="Unassembled WGS sequence"/>
</dbReference>
<comment type="caution">
    <text evidence="2">The sequence shown here is derived from an EMBL/GenBank/DDBJ whole genome shotgun (WGS) entry which is preliminary data.</text>
</comment>